<comment type="subcellular location">
    <subcellularLocation>
        <location evidence="1">Secreted</location>
    </subcellularLocation>
</comment>
<evidence type="ECO:0000256" key="3">
    <source>
        <dbReference type="SAM" id="MobiDB-lite"/>
    </source>
</evidence>
<keyword evidence="6" id="KW-1185">Reference proteome</keyword>
<evidence type="ECO:0000256" key="1">
    <source>
        <dbReference type="ARBA" id="ARBA00004613"/>
    </source>
</evidence>
<dbReference type="EC" id="3.-.-.-" evidence="5"/>
<dbReference type="SUPFAM" id="SSF88713">
    <property type="entry name" value="Glycoside hydrolase/deacetylase"/>
    <property type="match status" value="1"/>
</dbReference>
<reference evidence="5 6" key="1">
    <citation type="submission" date="2024-09" db="EMBL/GenBank/DDBJ databases">
        <authorList>
            <person name="Sun Q."/>
            <person name="Mori K."/>
        </authorList>
    </citation>
    <scope>NUCLEOTIDE SEQUENCE [LARGE SCALE GENOMIC DNA]</scope>
    <source>
        <strain evidence="5 6">CCM 7759</strain>
    </source>
</reference>
<protein>
    <submittedName>
        <fullName evidence="5">Polysaccharide deacetylase family protein</fullName>
        <ecNumber evidence="5">3.-.-.-</ecNumber>
    </submittedName>
</protein>
<dbReference type="EMBL" id="JBHLWN010000057">
    <property type="protein sequence ID" value="MFC0213593.1"/>
    <property type="molecule type" value="Genomic_DNA"/>
</dbReference>
<dbReference type="Proteomes" id="UP001589776">
    <property type="component" value="Unassembled WGS sequence"/>
</dbReference>
<gene>
    <name evidence="5" type="ORF">ACFFK0_14205</name>
</gene>
<feature type="region of interest" description="Disordered" evidence="3">
    <location>
        <begin position="101"/>
        <end position="154"/>
    </location>
</feature>
<keyword evidence="5" id="KW-0378">Hydrolase</keyword>
<organism evidence="5 6">
    <name type="scientific">Paenibacillus chartarius</name>
    <dbReference type="NCBI Taxonomy" id="747481"/>
    <lineage>
        <taxon>Bacteria</taxon>
        <taxon>Bacillati</taxon>
        <taxon>Bacillota</taxon>
        <taxon>Bacilli</taxon>
        <taxon>Bacillales</taxon>
        <taxon>Paenibacillaceae</taxon>
        <taxon>Paenibacillus</taxon>
    </lineage>
</organism>
<dbReference type="InterPro" id="IPR002509">
    <property type="entry name" value="NODB_dom"/>
</dbReference>
<evidence type="ECO:0000256" key="2">
    <source>
        <dbReference type="ARBA" id="ARBA00022729"/>
    </source>
</evidence>
<proteinExistence type="predicted"/>
<feature type="domain" description="NodB homology" evidence="4">
    <location>
        <begin position="214"/>
        <end position="374"/>
    </location>
</feature>
<dbReference type="CDD" id="cd10918">
    <property type="entry name" value="CE4_NodB_like_5s_6s"/>
    <property type="match status" value="1"/>
</dbReference>
<dbReference type="InterPro" id="IPR011330">
    <property type="entry name" value="Glyco_hydro/deAcase_b/a-brl"/>
</dbReference>
<keyword evidence="2" id="KW-0732">Signal</keyword>
<dbReference type="PANTHER" id="PTHR34216">
    <property type="match status" value="1"/>
</dbReference>
<dbReference type="RefSeq" id="WP_377470905.1">
    <property type="nucleotide sequence ID" value="NZ_JBHLWN010000057.1"/>
</dbReference>
<evidence type="ECO:0000313" key="5">
    <source>
        <dbReference type="EMBL" id="MFC0213593.1"/>
    </source>
</evidence>
<dbReference type="PANTHER" id="PTHR34216:SF3">
    <property type="entry name" value="POLY-BETA-1,6-N-ACETYL-D-GLUCOSAMINE N-DEACETYLASE"/>
    <property type="match status" value="1"/>
</dbReference>
<dbReference type="PROSITE" id="PS51677">
    <property type="entry name" value="NODB"/>
    <property type="match status" value="1"/>
</dbReference>
<feature type="compositionally biased region" description="Low complexity" evidence="3">
    <location>
        <begin position="131"/>
        <end position="140"/>
    </location>
</feature>
<accession>A0ABV6DLR4</accession>
<name>A0ABV6DLR4_9BACL</name>
<dbReference type="InterPro" id="IPR051398">
    <property type="entry name" value="Polysacch_Deacetylase"/>
</dbReference>
<dbReference type="Pfam" id="PF01522">
    <property type="entry name" value="Polysacc_deac_1"/>
    <property type="match status" value="1"/>
</dbReference>
<dbReference type="Gene3D" id="3.20.20.370">
    <property type="entry name" value="Glycoside hydrolase/deacetylase"/>
    <property type="match status" value="1"/>
</dbReference>
<evidence type="ECO:0000259" key="4">
    <source>
        <dbReference type="PROSITE" id="PS51677"/>
    </source>
</evidence>
<dbReference type="GO" id="GO:0016787">
    <property type="term" value="F:hydrolase activity"/>
    <property type="evidence" value="ECO:0007669"/>
    <property type="project" value="UniProtKB-KW"/>
</dbReference>
<feature type="compositionally biased region" description="Low complexity" evidence="3">
    <location>
        <begin position="54"/>
        <end position="66"/>
    </location>
</feature>
<evidence type="ECO:0000313" key="6">
    <source>
        <dbReference type="Proteomes" id="UP001589776"/>
    </source>
</evidence>
<feature type="region of interest" description="Disordered" evidence="3">
    <location>
        <begin position="42"/>
        <end position="72"/>
    </location>
</feature>
<sequence length="374" mass="41151">MRRTFWVAGCIAILWMVTFGIGGVMTRNDSGIVQLTSPHAAEALAPQPAPESAPAPAAEPLQQPQIAPEPVPKLVPEPVQEIIQEQVQEQVQTTMQELVPGTVQSSPEPQPAPSAQPQAAASPQPAPAESPNPAAAEPKPASNPAPSPEKRSEEPVSIPVLNYHSIGHDPDNSLLLAPEKLEKQLQHLKEEGYTPLTLEQFILIMEKREPAPPKPVLLTFDDGYTDNYTEAMPLLRKYEVPAVVFVSPGMVGTPGYMTWEQIKELDQSGWDIMPHGMTHPHLPKLSAAKQKEEIAESRRLIEQELGNKADVYCYPYGEFNQTTLDILKENGYRYAFTIEQGRASSAQSPYKLKRIYVSGKESISTWIRKLSASS</sequence>
<comment type="caution">
    <text evidence="5">The sequence shown here is derived from an EMBL/GenBank/DDBJ whole genome shotgun (WGS) entry which is preliminary data.</text>
</comment>